<organism evidence="2 3">
    <name type="scientific">Podospora appendiculata</name>
    <dbReference type="NCBI Taxonomy" id="314037"/>
    <lineage>
        <taxon>Eukaryota</taxon>
        <taxon>Fungi</taxon>
        <taxon>Dikarya</taxon>
        <taxon>Ascomycota</taxon>
        <taxon>Pezizomycotina</taxon>
        <taxon>Sordariomycetes</taxon>
        <taxon>Sordariomycetidae</taxon>
        <taxon>Sordariales</taxon>
        <taxon>Podosporaceae</taxon>
        <taxon>Podospora</taxon>
    </lineage>
</organism>
<dbReference type="Proteomes" id="UP001270362">
    <property type="component" value="Unassembled WGS sequence"/>
</dbReference>
<feature type="compositionally biased region" description="Polar residues" evidence="1">
    <location>
        <begin position="30"/>
        <end position="52"/>
    </location>
</feature>
<dbReference type="AlphaFoldDB" id="A0AAE1CGB6"/>
<evidence type="ECO:0000256" key="1">
    <source>
        <dbReference type="SAM" id="MobiDB-lite"/>
    </source>
</evidence>
<evidence type="ECO:0000313" key="2">
    <source>
        <dbReference type="EMBL" id="KAK3693264.1"/>
    </source>
</evidence>
<name>A0AAE1CGB6_9PEZI</name>
<reference evidence="2" key="2">
    <citation type="submission" date="2023-06" db="EMBL/GenBank/DDBJ databases">
        <authorList>
            <consortium name="Lawrence Berkeley National Laboratory"/>
            <person name="Haridas S."/>
            <person name="Hensen N."/>
            <person name="Bonometti L."/>
            <person name="Westerberg I."/>
            <person name="Brannstrom I.O."/>
            <person name="Guillou S."/>
            <person name="Cros-Aarteil S."/>
            <person name="Calhoun S."/>
            <person name="Kuo A."/>
            <person name="Mondo S."/>
            <person name="Pangilinan J."/>
            <person name="Riley R."/>
            <person name="Labutti K."/>
            <person name="Andreopoulos B."/>
            <person name="Lipzen A."/>
            <person name="Chen C."/>
            <person name="Yanf M."/>
            <person name="Daum C."/>
            <person name="Ng V."/>
            <person name="Clum A."/>
            <person name="Steindorff A."/>
            <person name="Ohm R."/>
            <person name="Martin F."/>
            <person name="Silar P."/>
            <person name="Natvig D."/>
            <person name="Lalanne C."/>
            <person name="Gautier V."/>
            <person name="Ament-Velasquez S.L."/>
            <person name="Kruys A."/>
            <person name="Hutchinson M.I."/>
            <person name="Powell A.J."/>
            <person name="Barry K."/>
            <person name="Miller A.N."/>
            <person name="Grigoriev I.V."/>
            <person name="Debuchy R."/>
            <person name="Gladieux P."/>
            <person name="Thoren M.H."/>
            <person name="Johannesson H."/>
        </authorList>
    </citation>
    <scope>NUCLEOTIDE SEQUENCE</scope>
    <source>
        <strain evidence="2">CBS 314.62</strain>
    </source>
</reference>
<feature type="region of interest" description="Disordered" evidence="1">
    <location>
        <begin position="1"/>
        <end position="52"/>
    </location>
</feature>
<dbReference type="SUPFAM" id="SSF52540">
    <property type="entry name" value="P-loop containing nucleoside triphosphate hydrolases"/>
    <property type="match status" value="1"/>
</dbReference>
<proteinExistence type="predicted"/>
<dbReference type="EMBL" id="JAULSO010000001">
    <property type="protein sequence ID" value="KAK3693264.1"/>
    <property type="molecule type" value="Genomic_DNA"/>
</dbReference>
<feature type="region of interest" description="Disordered" evidence="1">
    <location>
        <begin position="153"/>
        <end position="173"/>
    </location>
</feature>
<accession>A0AAE1CGB6</accession>
<evidence type="ECO:0000313" key="3">
    <source>
        <dbReference type="Proteomes" id="UP001270362"/>
    </source>
</evidence>
<gene>
    <name evidence="2" type="ORF">B0T22DRAFT_436463</name>
</gene>
<feature type="compositionally biased region" description="Basic and acidic residues" evidence="1">
    <location>
        <begin position="1"/>
        <end position="13"/>
    </location>
</feature>
<keyword evidence="3" id="KW-1185">Reference proteome</keyword>
<comment type="caution">
    <text evidence="2">The sequence shown here is derived from an EMBL/GenBank/DDBJ whole genome shotgun (WGS) entry which is preliminary data.</text>
</comment>
<protein>
    <recommendedName>
        <fullName evidence="4">NB-ARC domain-containing protein</fullName>
    </recommendedName>
</protein>
<dbReference type="InterPro" id="IPR027417">
    <property type="entry name" value="P-loop_NTPase"/>
</dbReference>
<dbReference type="Gene3D" id="3.40.50.300">
    <property type="entry name" value="P-loop containing nucleotide triphosphate hydrolases"/>
    <property type="match status" value="1"/>
</dbReference>
<evidence type="ECO:0008006" key="4">
    <source>
        <dbReference type="Google" id="ProtNLM"/>
    </source>
</evidence>
<reference evidence="2" key="1">
    <citation type="journal article" date="2023" name="Mol. Phylogenet. Evol.">
        <title>Genome-scale phylogeny and comparative genomics of the fungal order Sordariales.</title>
        <authorList>
            <person name="Hensen N."/>
            <person name="Bonometti L."/>
            <person name="Westerberg I."/>
            <person name="Brannstrom I.O."/>
            <person name="Guillou S."/>
            <person name="Cros-Aarteil S."/>
            <person name="Calhoun S."/>
            <person name="Haridas S."/>
            <person name="Kuo A."/>
            <person name="Mondo S."/>
            <person name="Pangilinan J."/>
            <person name="Riley R."/>
            <person name="LaButti K."/>
            <person name="Andreopoulos B."/>
            <person name="Lipzen A."/>
            <person name="Chen C."/>
            <person name="Yan M."/>
            <person name="Daum C."/>
            <person name="Ng V."/>
            <person name="Clum A."/>
            <person name="Steindorff A."/>
            <person name="Ohm R.A."/>
            <person name="Martin F."/>
            <person name="Silar P."/>
            <person name="Natvig D.O."/>
            <person name="Lalanne C."/>
            <person name="Gautier V."/>
            <person name="Ament-Velasquez S.L."/>
            <person name="Kruys A."/>
            <person name="Hutchinson M.I."/>
            <person name="Powell A.J."/>
            <person name="Barry K."/>
            <person name="Miller A.N."/>
            <person name="Grigoriev I.V."/>
            <person name="Debuchy R."/>
            <person name="Gladieux P."/>
            <person name="Hiltunen Thoren M."/>
            <person name="Johannesson H."/>
        </authorList>
    </citation>
    <scope>NUCLEOTIDE SEQUENCE</scope>
    <source>
        <strain evidence="2">CBS 314.62</strain>
    </source>
</reference>
<sequence>MEVYDTIKDKAKQELANVSPSPSESDRNEQPGTASQHGNGNRQFKNFGTESQKTVDVTKITHIHAENRAGIFNRPETPPKPFATTPFSRDPDFVNRRNILDQINKRYSEPTAPVVLVGLGGVGKSQLAMEFAHRNAAKQPDTWVFWVHTGTTQGGGATAQKQGAPGCTGIHKR</sequence>